<dbReference type="GeneID" id="85408162"/>
<evidence type="ECO:0000256" key="1">
    <source>
        <dbReference type="SAM" id="MobiDB-lite"/>
    </source>
</evidence>
<name>A0ABQ9R7J2_9PEZI</name>
<proteinExistence type="predicted"/>
<keyword evidence="3" id="KW-1185">Reference proteome</keyword>
<feature type="compositionally biased region" description="Polar residues" evidence="1">
    <location>
        <begin position="40"/>
        <end position="56"/>
    </location>
</feature>
<gene>
    <name evidence="2" type="ORF">CTAM01_07903</name>
</gene>
<dbReference type="RefSeq" id="XP_060381379.1">
    <property type="nucleotide sequence ID" value="XM_060523924.1"/>
</dbReference>
<dbReference type="EMBL" id="MLFU01000026">
    <property type="protein sequence ID" value="KAK1497239.1"/>
    <property type="molecule type" value="Genomic_DNA"/>
</dbReference>
<dbReference type="Proteomes" id="UP001227543">
    <property type="component" value="Unassembled WGS sequence"/>
</dbReference>
<comment type="caution">
    <text evidence="2">The sequence shown here is derived from an EMBL/GenBank/DDBJ whole genome shotgun (WGS) entry which is preliminary data.</text>
</comment>
<sequence>MNDTEHMPMFHIHHSTSQYTPEMPVMLFSTTSKRLKHLTDSSIQEASSPTPSPQSSIHHRPPRDLGVFTTGRLSLPADTSAGEVSPKCPSRHHTAAGRPFRPNAAPHRRPSPQPSTPGTNTTNLPPDSTHTHTHHLSPTPPTNFDK</sequence>
<evidence type="ECO:0000313" key="3">
    <source>
        <dbReference type="Proteomes" id="UP001227543"/>
    </source>
</evidence>
<reference evidence="2 3" key="1">
    <citation type="submission" date="2016-10" db="EMBL/GenBank/DDBJ databases">
        <title>The genome sequence of Colletotrichum fioriniae PJ7.</title>
        <authorList>
            <person name="Baroncelli R."/>
        </authorList>
    </citation>
    <scope>NUCLEOTIDE SEQUENCE [LARGE SCALE GENOMIC DNA]</scope>
    <source>
        <strain evidence="2 3">Tom-12</strain>
    </source>
</reference>
<organism evidence="2 3">
    <name type="scientific">Colletotrichum tamarilloi</name>
    <dbReference type="NCBI Taxonomy" id="1209934"/>
    <lineage>
        <taxon>Eukaryota</taxon>
        <taxon>Fungi</taxon>
        <taxon>Dikarya</taxon>
        <taxon>Ascomycota</taxon>
        <taxon>Pezizomycotina</taxon>
        <taxon>Sordariomycetes</taxon>
        <taxon>Hypocreomycetidae</taxon>
        <taxon>Glomerellales</taxon>
        <taxon>Glomerellaceae</taxon>
        <taxon>Colletotrichum</taxon>
        <taxon>Colletotrichum acutatum species complex</taxon>
    </lineage>
</organism>
<protein>
    <submittedName>
        <fullName evidence="2">Uncharacterized protein</fullName>
    </submittedName>
</protein>
<accession>A0ABQ9R7J2</accession>
<evidence type="ECO:0000313" key="2">
    <source>
        <dbReference type="EMBL" id="KAK1497239.1"/>
    </source>
</evidence>
<feature type="region of interest" description="Disordered" evidence="1">
    <location>
        <begin position="39"/>
        <end position="146"/>
    </location>
</feature>